<accession>A0A9P8N6F4</accession>
<dbReference type="GeneID" id="68351374"/>
<keyword evidence="1" id="KW-0596">Phosphopantetheine</keyword>
<organism evidence="5 6">
    <name type="scientific">Hirsutella rhossiliensis</name>
    <dbReference type="NCBI Taxonomy" id="111463"/>
    <lineage>
        <taxon>Eukaryota</taxon>
        <taxon>Fungi</taxon>
        <taxon>Dikarya</taxon>
        <taxon>Ascomycota</taxon>
        <taxon>Pezizomycotina</taxon>
        <taxon>Sordariomycetes</taxon>
        <taxon>Hypocreomycetidae</taxon>
        <taxon>Hypocreales</taxon>
        <taxon>Ophiocordycipitaceae</taxon>
        <taxon>Hirsutella</taxon>
    </lineage>
</organism>
<evidence type="ECO:0000256" key="1">
    <source>
        <dbReference type="ARBA" id="ARBA00022450"/>
    </source>
</evidence>
<dbReference type="PANTHER" id="PTHR43775:SF50">
    <property type="entry name" value="HIGHLY REDUCING POLYKETIDE SYNTHASE SRDA"/>
    <property type="match status" value="1"/>
</dbReference>
<evidence type="ECO:0000256" key="2">
    <source>
        <dbReference type="ARBA" id="ARBA00022553"/>
    </source>
</evidence>
<dbReference type="RefSeq" id="XP_044724349.1">
    <property type="nucleotide sequence ID" value="XM_044860716.1"/>
</dbReference>
<dbReference type="Gene3D" id="3.40.47.10">
    <property type="match status" value="1"/>
</dbReference>
<dbReference type="Pfam" id="PF00109">
    <property type="entry name" value="ketoacyl-synt"/>
    <property type="match status" value="1"/>
</dbReference>
<dbReference type="AlphaFoldDB" id="A0A9P8N6F4"/>
<dbReference type="GO" id="GO:0044550">
    <property type="term" value="P:secondary metabolite biosynthetic process"/>
    <property type="evidence" value="ECO:0007669"/>
    <property type="project" value="TreeGrafter"/>
</dbReference>
<proteinExistence type="predicted"/>
<dbReference type="InterPro" id="IPR050091">
    <property type="entry name" value="PKS_NRPS_Biosynth_Enz"/>
</dbReference>
<dbReference type="PANTHER" id="PTHR43775">
    <property type="entry name" value="FATTY ACID SYNTHASE"/>
    <property type="match status" value="1"/>
</dbReference>
<name>A0A9P8N6F4_9HYPO</name>
<protein>
    <recommendedName>
        <fullName evidence="4">Ketosynthase family 3 (KS3) domain-containing protein</fullName>
    </recommendedName>
</protein>
<keyword evidence="2" id="KW-0597">Phosphoprotein</keyword>
<dbReference type="InterPro" id="IPR014030">
    <property type="entry name" value="Ketoacyl_synth_N"/>
</dbReference>
<evidence type="ECO:0000313" key="5">
    <source>
        <dbReference type="EMBL" id="KAH0966836.1"/>
    </source>
</evidence>
<dbReference type="Proteomes" id="UP000824596">
    <property type="component" value="Unassembled WGS sequence"/>
</dbReference>
<dbReference type="InterPro" id="IPR020841">
    <property type="entry name" value="PKS_Beta-ketoAc_synthase_dom"/>
</dbReference>
<dbReference type="OrthoDB" id="329835at2759"/>
<gene>
    <name evidence="5" type="ORF">HRG_02245</name>
</gene>
<dbReference type="EMBL" id="JAIZPD010000002">
    <property type="protein sequence ID" value="KAH0966836.1"/>
    <property type="molecule type" value="Genomic_DNA"/>
</dbReference>
<keyword evidence="6" id="KW-1185">Reference proteome</keyword>
<reference evidence="5" key="1">
    <citation type="submission" date="2021-09" db="EMBL/GenBank/DDBJ databases">
        <title>A high-quality genome of the endoparasitic fungus Hirsutella rhossiliensis with a comparison of Hirsutella genomes reveals transposable elements contributing to genome size variation.</title>
        <authorList>
            <person name="Lin R."/>
            <person name="Jiao Y."/>
            <person name="Sun X."/>
            <person name="Ling J."/>
            <person name="Xie B."/>
            <person name="Cheng X."/>
        </authorList>
    </citation>
    <scope>NUCLEOTIDE SEQUENCE</scope>
    <source>
        <strain evidence="5">HR02</strain>
    </source>
</reference>
<evidence type="ECO:0000259" key="4">
    <source>
        <dbReference type="SMART" id="SM00825"/>
    </source>
</evidence>
<evidence type="ECO:0000313" key="6">
    <source>
        <dbReference type="Proteomes" id="UP000824596"/>
    </source>
</evidence>
<dbReference type="InterPro" id="IPR016039">
    <property type="entry name" value="Thiolase-like"/>
</dbReference>
<feature type="region of interest" description="Disordered" evidence="3">
    <location>
        <begin position="1"/>
        <end position="21"/>
    </location>
</feature>
<dbReference type="SMART" id="SM00825">
    <property type="entry name" value="PKS_KS"/>
    <property type="match status" value="1"/>
</dbReference>
<dbReference type="GO" id="GO:0004312">
    <property type="term" value="F:fatty acid synthase activity"/>
    <property type="evidence" value="ECO:0007669"/>
    <property type="project" value="TreeGrafter"/>
</dbReference>
<feature type="domain" description="Ketosynthase family 3 (KS3)" evidence="4">
    <location>
        <begin position="31"/>
        <end position="188"/>
    </location>
</feature>
<dbReference type="GO" id="GO:0006633">
    <property type="term" value="P:fatty acid biosynthetic process"/>
    <property type="evidence" value="ECO:0007669"/>
    <property type="project" value="TreeGrafter"/>
</dbReference>
<sequence length="188" mass="20811">MGELYPETNGSQPDCVNEQPWGPSMLDEDPVCIIGMACRLPGGIKSPSDLWDFLVKKKSAQEKIPPSRFNVQGFYSPSGDKTGINNLEATYMDPQQRKLLEATFECFESANVSTEQASGDNIGVYVASFTDDHFLMQMRDPDSLHRYHGTGSDTTLLANRSVMCSIFTAPALLWIPLARHLFTVSTPL</sequence>
<evidence type="ECO:0000256" key="3">
    <source>
        <dbReference type="SAM" id="MobiDB-lite"/>
    </source>
</evidence>
<dbReference type="SUPFAM" id="SSF53901">
    <property type="entry name" value="Thiolase-like"/>
    <property type="match status" value="1"/>
</dbReference>
<comment type="caution">
    <text evidence="5">The sequence shown here is derived from an EMBL/GenBank/DDBJ whole genome shotgun (WGS) entry which is preliminary data.</text>
</comment>